<dbReference type="EC" id="2.7.-.-" evidence="4"/>
<organism evidence="5 6">
    <name type="scientific">Synchytrium endobioticum</name>
    <dbReference type="NCBI Taxonomy" id="286115"/>
    <lineage>
        <taxon>Eukaryota</taxon>
        <taxon>Fungi</taxon>
        <taxon>Fungi incertae sedis</taxon>
        <taxon>Chytridiomycota</taxon>
        <taxon>Chytridiomycota incertae sedis</taxon>
        <taxon>Chytridiomycetes</taxon>
        <taxon>Synchytriales</taxon>
        <taxon>Synchytriaceae</taxon>
        <taxon>Synchytrium</taxon>
    </lineage>
</organism>
<dbReference type="GO" id="GO:0005634">
    <property type="term" value="C:nucleus"/>
    <property type="evidence" value="ECO:0007669"/>
    <property type="project" value="TreeGrafter"/>
</dbReference>
<evidence type="ECO:0000256" key="3">
    <source>
        <dbReference type="ARBA" id="ARBA00022777"/>
    </source>
</evidence>
<comment type="caution">
    <text evidence="5">The sequence shown here is derived from an EMBL/GenBank/DDBJ whole genome shotgun (WGS) entry which is preliminary data.</text>
</comment>
<dbReference type="AlphaFoldDB" id="A0A507DJF0"/>
<dbReference type="GO" id="GO:0005737">
    <property type="term" value="C:cytoplasm"/>
    <property type="evidence" value="ECO:0007669"/>
    <property type="project" value="TreeGrafter"/>
</dbReference>
<name>A0A507DJF0_9FUNG</name>
<dbReference type="PANTHER" id="PTHR12400">
    <property type="entry name" value="INOSITOL POLYPHOSPHATE KINASE"/>
    <property type="match status" value="1"/>
</dbReference>
<gene>
    <name evidence="5" type="ORF">SeLEV6574_g00309</name>
</gene>
<keyword evidence="2 4" id="KW-0808">Transferase</keyword>
<comment type="similarity">
    <text evidence="1 4">Belongs to the inositol phosphokinase (IPK) family.</text>
</comment>
<dbReference type="Pfam" id="PF03770">
    <property type="entry name" value="IPK"/>
    <property type="match status" value="1"/>
</dbReference>
<evidence type="ECO:0000256" key="4">
    <source>
        <dbReference type="RuleBase" id="RU363090"/>
    </source>
</evidence>
<dbReference type="GO" id="GO:0046854">
    <property type="term" value="P:phosphatidylinositol phosphate biosynthetic process"/>
    <property type="evidence" value="ECO:0007669"/>
    <property type="project" value="TreeGrafter"/>
</dbReference>
<keyword evidence="3 4" id="KW-0418">Kinase</keyword>
<sequence>MTADTQRKQQFEHQVAGHDTIQVLDSGKLCKPSTSIESAFYGAGQTTPIGPWLAKYYGTGAYTGDARFTCSIILENLVSPYTHPCIADIKIGTRLYSDDAPDAKKARMEEQARSTTSGSTGMRVCGIKVYDAEVVKTYDKAFGRSLTPDTLIDGLRVFLPPSVDLGILRAFVSELNGLRRDLARTTARVYSASVLLLYEGARCEAAEAPKVRLIDFAHSHFAGEGVDEGALFGIDNLIRLFEKLLHERM</sequence>
<accession>A0A507DJF0</accession>
<evidence type="ECO:0000313" key="6">
    <source>
        <dbReference type="Proteomes" id="UP000320475"/>
    </source>
</evidence>
<dbReference type="Gene3D" id="3.30.470.160">
    <property type="entry name" value="Inositol polyphosphate kinase"/>
    <property type="match status" value="1"/>
</dbReference>
<evidence type="ECO:0000256" key="2">
    <source>
        <dbReference type="ARBA" id="ARBA00022679"/>
    </source>
</evidence>
<reference evidence="5 6" key="1">
    <citation type="journal article" date="2019" name="Sci. Rep.">
        <title>Comparative genomics of chytrid fungi reveal insights into the obligate biotrophic and pathogenic lifestyle of Synchytrium endobioticum.</title>
        <authorList>
            <person name="van de Vossenberg B.T.L.H."/>
            <person name="Warris S."/>
            <person name="Nguyen H.D.T."/>
            <person name="van Gent-Pelzer M.P.E."/>
            <person name="Joly D.L."/>
            <person name="van de Geest H.C."/>
            <person name="Bonants P.J.M."/>
            <person name="Smith D.S."/>
            <person name="Levesque C.A."/>
            <person name="van der Lee T.A.J."/>
        </authorList>
    </citation>
    <scope>NUCLEOTIDE SEQUENCE [LARGE SCALE GENOMIC DNA]</scope>
    <source>
        <strain evidence="5 6">LEV6574</strain>
    </source>
</reference>
<evidence type="ECO:0000256" key="1">
    <source>
        <dbReference type="ARBA" id="ARBA00007374"/>
    </source>
</evidence>
<dbReference type="PANTHER" id="PTHR12400:SF21">
    <property type="entry name" value="KINASE"/>
    <property type="match status" value="1"/>
</dbReference>
<evidence type="ECO:0000313" key="5">
    <source>
        <dbReference type="EMBL" id="TPX51375.1"/>
    </source>
</evidence>
<dbReference type="EMBL" id="QEAM01000005">
    <property type="protein sequence ID" value="TPX51375.1"/>
    <property type="molecule type" value="Genomic_DNA"/>
</dbReference>
<dbReference type="GO" id="GO:0032958">
    <property type="term" value="P:inositol phosphate biosynthetic process"/>
    <property type="evidence" value="ECO:0007669"/>
    <property type="project" value="InterPro"/>
</dbReference>
<dbReference type="SUPFAM" id="SSF56104">
    <property type="entry name" value="SAICAR synthase-like"/>
    <property type="match status" value="1"/>
</dbReference>
<proteinExistence type="inferred from homology"/>
<dbReference type="VEuPathDB" id="FungiDB:SeMB42_g00445"/>
<dbReference type="GO" id="GO:0000828">
    <property type="term" value="F:inositol hexakisphosphate kinase activity"/>
    <property type="evidence" value="ECO:0007669"/>
    <property type="project" value="TreeGrafter"/>
</dbReference>
<dbReference type="InterPro" id="IPR005522">
    <property type="entry name" value="IPK"/>
</dbReference>
<dbReference type="InterPro" id="IPR038286">
    <property type="entry name" value="IPK_sf"/>
</dbReference>
<dbReference type="Proteomes" id="UP000320475">
    <property type="component" value="Unassembled WGS sequence"/>
</dbReference>
<dbReference type="OrthoDB" id="338650at2759"/>
<protein>
    <recommendedName>
        <fullName evidence="4">Kinase</fullName>
        <ecNumber evidence="4">2.7.-.-</ecNumber>
    </recommendedName>
</protein>